<evidence type="ECO:0000313" key="1">
    <source>
        <dbReference type="EMBL" id="JAT09614.1"/>
    </source>
</evidence>
<accession>A0A1B6KEK6</accession>
<proteinExistence type="predicted"/>
<reference evidence="1" key="1">
    <citation type="submission" date="2015-11" db="EMBL/GenBank/DDBJ databases">
        <title>De novo transcriptome assembly of four potential Pierce s Disease insect vectors from Arizona vineyards.</title>
        <authorList>
            <person name="Tassone E.E."/>
        </authorList>
    </citation>
    <scope>NUCLEOTIDE SEQUENCE</scope>
</reference>
<dbReference type="EMBL" id="GEBQ01030363">
    <property type="protein sequence ID" value="JAT09614.1"/>
    <property type="molecule type" value="Transcribed_RNA"/>
</dbReference>
<feature type="non-terminal residue" evidence="1">
    <location>
        <position position="1"/>
    </location>
</feature>
<organism evidence="1">
    <name type="scientific">Graphocephala atropunctata</name>
    <dbReference type="NCBI Taxonomy" id="36148"/>
    <lineage>
        <taxon>Eukaryota</taxon>
        <taxon>Metazoa</taxon>
        <taxon>Ecdysozoa</taxon>
        <taxon>Arthropoda</taxon>
        <taxon>Hexapoda</taxon>
        <taxon>Insecta</taxon>
        <taxon>Pterygota</taxon>
        <taxon>Neoptera</taxon>
        <taxon>Paraneoptera</taxon>
        <taxon>Hemiptera</taxon>
        <taxon>Auchenorrhyncha</taxon>
        <taxon>Membracoidea</taxon>
        <taxon>Cicadellidae</taxon>
        <taxon>Cicadellinae</taxon>
        <taxon>Cicadellini</taxon>
        <taxon>Graphocephala</taxon>
    </lineage>
</organism>
<feature type="non-terminal residue" evidence="1">
    <location>
        <position position="239"/>
    </location>
</feature>
<name>A0A1B6KEK6_9HEMI</name>
<protein>
    <submittedName>
        <fullName evidence="1">Uncharacterized protein</fullName>
    </submittedName>
</protein>
<dbReference type="AlphaFoldDB" id="A0A1B6KEK6"/>
<sequence>YNMTLKSTELNKLHKFKQKVRLIDSDIYFLKKCKRNKVFPKFIKINIPIKNRTTNKVLHDAKMNWLNLEIKNLYSKQAFLEIEAMNQHLFITKDLLPVYCDIFEEKYQQILKSIEFKFINKTKKLENKFINLINYTKQTNHDNNEKNIFPDQCLVHNLSSETFSESEMDLLNKGLSFNFRNTRDIESLVIDIETNIQYLNSNIKTLIRSDVYSAITNINGNNTKKDFSHEDQKIKTALH</sequence>
<gene>
    <name evidence="1" type="ORF">g.51825</name>
</gene>